<keyword evidence="4 5" id="KW-0472">Membrane</keyword>
<dbReference type="Proteomes" id="UP000806528">
    <property type="component" value="Unassembled WGS sequence"/>
</dbReference>
<keyword evidence="3 5" id="KW-1133">Transmembrane helix</keyword>
<evidence type="ECO:0000256" key="4">
    <source>
        <dbReference type="ARBA" id="ARBA00023136"/>
    </source>
</evidence>
<feature type="transmembrane region" description="Helical" evidence="5">
    <location>
        <begin position="225"/>
        <end position="247"/>
    </location>
</feature>
<sequence length="259" mass="27387">MTALLRAFGLGFGFQARELAVSTNAYFSLVSAPFFTITLLSMVTYSGRGDLASYAVVAPTLMTLWLAALMYAGEMISEDREGGRLELLVASPVSFPALLFGRLCGAMLLALPAFGLSILAAGLVMDAWITIHHPVLFVLTALAVTVSTAATAAAFSALFVLAPSARIVQNTLPMPVFVLSGVMVPITLFPGWLEAVGRLLYLSWGADLMRDALAPEAVEHAALRLLMVLALGALGLLIGGATIVRFLRRARSEGTLSQV</sequence>
<feature type="transmembrane region" description="Helical" evidence="5">
    <location>
        <begin position="108"/>
        <end position="129"/>
    </location>
</feature>
<evidence type="ECO:0000256" key="2">
    <source>
        <dbReference type="ARBA" id="ARBA00022692"/>
    </source>
</evidence>
<keyword evidence="8" id="KW-1185">Reference proteome</keyword>
<dbReference type="PANTHER" id="PTHR43027">
    <property type="entry name" value="DOXORUBICIN RESISTANCE ABC TRANSPORTER PERMEASE PROTEIN DRRC-RELATED"/>
    <property type="match status" value="1"/>
</dbReference>
<evidence type="ECO:0000256" key="1">
    <source>
        <dbReference type="ARBA" id="ARBA00004141"/>
    </source>
</evidence>
<name>A0ABR9P354_9ACTN</name>
<feature type="transmembrane region" description="Helical" evidence="5">
    <location>
        <begin position="26"/>
        <end position="45"/>
    </location>
</feature>
<evidence type="ECO:0000256" key="5">
    <source>
        <dbReference type="SAM" id="Phobius"/>
    </source>
</evidence>
<reference evidence="7 8" key="1">
    <citation type="submission" date="2020-09" db="EMBL/GenBank/DDBJ databases">
        <title>Diversity and distribution of actinomycetes associated with coral in the coast of Hainan.</title>
        <authorList>
            <person name="Li F."/>
        </authorList>
    </citation>
    <scope>NUCLEOTIDE SEQUENCE [LARGE SCALE GENOMIC DNA]</scope>
    <source>
        <strain evidence="7 8">HNM0947</strain>
    </source>
</reference>
<protein>
    <submittedName>
        <fullName evidence="7">ABC transporter permease</fullName>
    </submittedName>
</protein>
<dbReference type="RefSeq" id="WP_193120903.1">
    <property type="nucleotide sequence ID" value="NZ_JADBGI010000004.1"/>
</dbReference>
<dbReference type="Pfam" id="PF12698">
    <property type="entry name" value="ABC2_membrane_3"/>
    <property type="match status" value="1"/>
</dbReference>
<evidence type="ECO:0000313" key="7">
    <source>
        <dbReference type="EMBL" id="MBE2998261.1"/>
    </source>
</evidence>
<feature type="transmembrane region" description="Helical" evidence="5">
    <location>
        <begin position="135"/>
        <end position="162"/>
    </location>
</feature>
<comment type="subcellular location">
    <subcellularLocation>
        <location evidence="1">Membrane</location>
        <topology evidence="1">Multi-pass membrane protein</topology>
    </subcellularLocation>
</comment>
<dbReference type="InterPro" id="IPR052902">
    <property type="entry name" value="ABC-2_transporter"/>
</dbReference>
<feature type="transmembrane region" description="Helical" evidence="5">
    <location>
        <begin position="174"/>
        <end position="193"/>
    </location>
</feature>
<accession>A0ABR9P354</accession>
<comment type="caution">
    <text evidence="7">The sequence shown here is derived from an EMBL/GenBank/DDBJ whole genome shotgun (WGS) entry which is preliminary data.</text>
</comment>
<organism evidence="7 8">
    <name type="scientific">Nocardiopsis coralli</name>
    <dbReference type="NCBI Taxonomy" id="2772213"/>
    <lineage>
        <taxon>Bacteria</taxon>
        <taxon>Bacillati</taxon>
        <taxon>Actinomycetota</taxon>
        <taxon>Actinomycetes</taxon>
        <taxon>Streptosporangiales</taxon>
        <taxon>Nocardiopsidaceae</taxon>
        <taxon>Nocardiopsis</taxon>
    </lineage>
</organism>
<proteinExistence type="predicted"/>
<gene>
    <name evidence="7" type="ORF">IDM40_06015</name>
</gene>
<feature type="transmembrane region" description="Helical" evidence="5">
    <location>
        <begin position="52"/>
        <end position="73"/>
    </location>
</feature>
<feature type="domain" description="ABC-2 type transporter transmembrane" evidence="6">
    <location>
        <begin position="35"/>
        <end position="238"/>
    </location>
</feature>
<dbReference type="InterPro" id="IPR013525">
    <property type="entry name" value="ABC2_TM"/>
</dbReference>
<dbReference type="EMBL" id="JADBGI010000004">
    <property type="protein sequence ID" value="MBE2998261.1"/>
    <property type="molecule type" value="Genomic_DNA"/>
</dbReference>
<keyword evidence="2 5" id="KW-0812">Transmembrane</keyword>
<dbReference type="PANTHER" id="PTHR43027:SF1">
    <property type="entry name" value="DOXORUBICIN RESISTANCE ABC TRANSPORTER PERMEASE PROTEIN DRRC-RELATED"/>
    <property type="match status" value="1"/>
</dbReference>
<evidence type="ECO:0000259" key="6">
    <source>
        <dbReference type="Pfam" id="PF12698"/>
    </source>
</evidence>
<evidence type="ECO:0000256" key="3">
    <source>
        <dbReference type="ARBA" id="ARBA00022989"/>
    </source>
</evidence>
<evidence type="ECO:0000313" key="8">
    <source>
        <dbReference type="Proteomes" id="UP000806528"/>
    </source>
</evidence>